<sequence>CIYKTQQLPLSARKRAAAFQRLLAPPPSTNGRGTGGVGTAIESPTFSTDLHPWAARSWRKVMISDGCSPEFHRSSSSIFSFVSSPNQSSKAPEVRVTYRRDLQRVQIARITSEKFGFGQNTGETLPNFRQKSKGKFKKNLKQEGGDSAEFSAEV</sequence>
<proteinExistence type="predicted"/>
<feature type="compositionally biased region" description="Polar residues" evidence="1">
    <location>
        <begin position="119"/>
        <end position="129"/>
    </location>
</feature>
<accession>A0A5H2XQU0</accession>
<evidence type="ECO:0000313" key="2">
    <source>
        <dbReference type="EMBL" id="BBN70213.1"/>
    </source>
</evidence>
<feature type="non-terminal residue" evidence="2">
    <location>
        <position position="154"/>
    </location>
</feature>
<dbReference type="AlphaFoldDB" id="A0A5H2XQU0"/>
<feature type="non-terminal residue" evidence="2">
    <location>
        <position position="1"/>
    </location>
</feature>
<gene>
    <name evidence="2" type="ORF">Prudu_1446S002000</name>
</gene>
<organism evidence="2">
    <name type="scientific">Prunus dulcis</name>
    <name type="common">Almond</name>
    <name type="synonym">Amygdalus dulcis</name>
    <dbReference type="NCBI Taxonomy" id="3755"/>
    <lineage>
        <taxon>Eukaryota</taxon>
        <taxon>Viridiplantae</taxon>
        <taxon>Streptophyta</taxon>
        <taxon>Embryophyta</taxon>
        <taxon>Tracheophyta</taxon>
        <taxon>Spermatophyta</taxon>
        <taxon>Magnoliopsida</taxon>
        <taxon>eudicotyledons</taxon>
        <taxon>Gunneridae</taxon>
        <taxon>Pentapetalae</taxon>
        <taxon>rosids</taxon>
        <taxon>fabids</taxon>
        <taxon>Rosales</taxon>
        <taxon>Rosaceae</taxon>
        <taxon>Amygdaloideae</taxon>
        <taxon>Amygdaleae</taxon>
        <taxon>Prunus</taxon>
    </lineage>
</organism>
<reference evidence="2" key="1">
    <citation type="journal article" date="2019" name="Science">
        <title>Mutation of a bHLH transcription factor allowed almond domestication.</title>
        <authorList>
            <person name="Sanchez-Perez R."/>
            <person name="Pavan S."/>
            <person name="Mazzeo R."/>
            <person name="Moldovan C."/>
            <person name="Aiese Cigliano R."/>
            <person name="Del Cueto J."/>
            <person name="Ricciardi F."/>
            <person name="Lotti C."/>
            <person name="Ricciardi L."/>
            <person name="Dicenta F."/>
            <person name="Lopez-Marques R.L."/>
            <person name="Lindberg Moller B."/>
        </authorList>
    </citation>
    <scope>NUCLEOTIDE SEQUENCE</scope>
</reference>
<protein>
    <submittedName>
        <fullName evidence="2">Uncharacterized protein</fullName>
    </submittedName>
</protein>
<dbReference type="EMBL" id="AP021783">
    <property type="protein sequence ID" value="BBN70213.1"/>
    <property type="molecule type" value="Genomic_DNA"/>
</dbReference>
<feature type="region of interest" description="Disordered" evidence="1">
    <location>
        <begin position="119"/>
        <end position="154"/>
    </location>
</feature>
<name>A0A5H2XQU0_PRUDU</name>
<feature type="compositionally biased region" description="Basic residues" evidence="1">
    <location>
        <begin position="130"/>
        <end position="139"/>
    </location>
</feature>
<evidence type="ECO:0000256" key="1">
    <source>
        <dbReference type="SAM" id="MobiDB-lite"/>
    </source>
</evidence>